<protein>
    <recommendedName>
        <fullName evidence="1">FAD-binding PCMH-type domain-containing protein</fullName>
    </recommendedName>
</protein>
<evidence type="ECO:0000259" key="1">
    <source>
        <dbReference type="PROSITE" id="PS51387"/>
    </source>
</evidence>
<dbReference type="SUPFAM" id="SSF56176">
    <property type="entry name" value="FAD-binding/transporter-associated domain-like"/>
    <property type="match status" value="1"/>
</dbReference>
<dbReference type="EMBL" id="BART01020366">
    <property type="protein sequence ID" value="GAH03264.1"/>
    <property type="molecule type" value="Genomic_DNA"/>
</dbReference>
<dbReference type="InterPro" id="IPR016167">
    <property type="entry name" value="FAD-bd_PCMH_sub1"/>
</dbReference>
<dbReference type="Gene3D" id="3.30.465.10">
    <property type="match status" value="1"/>
</dbReference>
<dbReference type="GO" id="GO:0071949">
    <property type="term" value="F:FAD binding"/>
    <property type="evidence" value="ECO:0007669"/>
    <property type="project" value="InterPro"/>
</dbReference>
<dbReference type="GO" id="GO:0016491">
    <property type="term" value="F:oxidoreductase activity"/>
    <property type="evidence" value="ECO:0007669"/>
    <property type="project" value="InterPro"/>
</dbReference>
<dbReference type="InterPro" id="IPR016166">
    <property type="entry name" value="FAD-bd_PCMH"/>
</dbReference>
<dbReference type="InterPro" id="IPR002346">
    <property type="entry name" value="Mopterin_DH_FAD-bd"/>
</dbReference>
<dbReference type="PANTHER" id="PTHR42659">
    <property type="entry name" value="XANTHINE DEHYDROGENASE SUBUNIT C-RELATED"/>
    <property type="match status" value="1"/>
</dbReference>
<name>X1DDW8_9ZZZZ</name>
<feature type="domain" description="FAD-binding PCMH-type" evidence="1">
    <location>
        <begin position="1"/>
        <end position="178"/>
    </location>
</feature>
<dbReference type="PROSITE" id="PS51387">
    <property type="entry name" value="FAD_PCMH"/>
    <property type="match status" value="1"/>
</dbReference>
<reference evidence="2" key="1">
    <citation type="journal article" date="2014" name="Front. Microbiol.">
        <title>High frequency of phylogenetically diverse reductive dehalogenase-homologous genes in deep subseafloor sedimentary metagenomes.</title>
        <authorList>
            <person name="Kawai M."/>
            <person name="Futagami T."/>
            <person name="Toyoda A."/>
            <person name="Takaki Y."/>
            <person name="Nishi S."/>
            <person name="Hori S."/>
            <person name="Arai W."/>
            <person name="Tsubouchi T."/>
            <person name="Morono Y."/>
            <person name="Uchiyama I."/>
            <person name="Ito T."/>
            <person name="Fujiyama A."/>
            <person name="Inagaki F."/>
            <person name="Takami H."/>
        </authorList>
    </citation>
    <scope>NUCLEOTIDE SEQUENCE</scope>
    <source>
        <strain evidence="2">Expedition CK06-06</strain>
    </source>
</reference>
<dbReference type="InterPro" id="IPR016169">
    <property type="entry name" value="FAD-bd_PCMH_sub2"/>
</dbReference>
<sequence>MLTPISDYFVPKTVEEAISLLLEYGEKSKIIAGGTDLLVQVKNRAVLPDFLISIGGIGDLDYINYDKINGLRVGALATIGSIENSSLIRSKFSILAQAAGMLGSPVIRSQATIGGNLCNAAPSADTAPALMVLEARVKIVGVDGEKIVSIGDFFTGPGQTIIKHGQALTEIQVPNLPPQSGAAYLKQTRRQGADLAVV</sequence>
<gene>
    <name evidence="2" type="ORF">S01H4_37858</name>
</gene>
<dbReference type="Gene3D" id="3.30.43.10">
    <property type="entry name" value="Uridine Diphospho-n-acetylenolpyruvylglucosamine Reductase, domain 2"/>
    <property type="match status" value="1"/>
</dbReference>
<comment type="caution">
    <text evidence="2">The sequence shown here is derived from an EMBL/GenBank/DDBJ whole genome shotgun (WGS) entry which is preliminary data.</text>
</comment>
<dbReference type="InterPro" id="IPR051312">
    <property type="entry name" value="Diverse_Substr_Oxidored"/>
</dbReference>
<dbReference type="AlphaFoldDB" id="X1DDW8"/>
<accession>X1DDW8</accession>
<evidence type="ECO:0000313" key="2">
    <source>
        <dbReference type="EMBL" id="GAH03264.1"/>
    </source>
</evidence>
<organism evidence="2">
    <name type="scientific">marine sediment metagenome</name>
    <dbReference type="NCBI Taxonomy" id="412755"/>
    <lineage>
        <taxon>unclassified sequences</taxon>
        <taxon>metagenomes</taxon>
        <taxon>ecological metagenomes</taxon>
    </lineage>
</organism>
<proteinExistence type="predicted"/>
<feature type="non-terminal residue" evidence="2">
    <location>
        <position position="198"/>
    </location>
</feature>
<dbReference type="InterPro" id="IPR036318">
    <property type="entry name" value="FAD-bd_PCMH-like_sf"/>
</dbReference>
<dbReference type="PANTHER" id="PTHR42659:SF9">
    <property type="entry name" value="XANTHINE DEHYDROGENASE FAD-BINDING SUBUNIT XDHB-RELATED"/>
    <property type="match status" value="1"/>
</dbReference>
<dbReference type="Pfam" id="PF00941">
    <property type="entry name" value="FAD_binding_5"/>
    <property type="match status" value="1"/>
</dbReference>